<dbReference type="EMBL" id="UGVI01000001">
    <property type="protein sequence ID" value="SUE15429.1"/>
    <property type="molecule type" value="Genomic_DNA"/>
</dbReference>
<proteinExistence type="predicted"/>
<gene>
    <name evidence="1" type="ORF">NCTC13296_02291</name>
</gene>
<evidence type="ECO:0008006" key="3">
    <source>
        <dbReference type="Google" id="ProtNLM"/>
    </source>
</evidence>
<dbReference type="AlphaFoldDB" id="A0A379LZD8"/>
<keyword evidence="2" id="KW-1185">Reference proteome</keyword>
<organism evidence="1 2">
    <name type="scientific">Rhodococcus gordoniae</name>
    <dbReference type="NCBI Taxonomy" id="223392"/>
    <lineage>
        <taxon>Bacteria</taxon>
        <taxon>Bacillati</taxon>
        <taxon>Actinomycetota</taxon>
        <taxon>Actinomycetes</taxon>
        <taxon>Mycobacteriales</taxon>
        <taxon>Nocardiaceae</taxon>
        <taxon>Rhodococcus</taxon>
    </lineage>
</organism>
<evidence type="ECO:0000313" key="1">
    <source>
        <dbReference type="EMBL" id="SUE15429.1"/>
    </source>
</evidence>
<sequence>MQSLACHTCDARVLVAKYSPAHTSIQWSDEARQSCREIAAASAVGPGAYVMRCEALDRTVDEAVSDGVIRTGHRVDPAIAPLASTEAATPAR</sequence>
<name>A0A379LZD8_9NOCA</name>
<evidence type="ECO:0000313" key="2">
    <source>
        <dbReference type="Proteomes" id="UP000254569"/>
    </source>
</evidence>
<accession>A0A379LZD8</accession>
<dbReference type="OrthoDB" id="4554341at2"/>
<dbReference type="RefSeq" id="WP_016933467.1">
    <property type="nucleotide sequence ID" value="NZ_CP101467.1"/>
</dbReference>
<dbReference type="Proteomes" id="UP000254569">
    <property type="component" value="Unassembled WGS sequence"/>
</dbReference>
<reference evidence="1 2" key="1">
    <citation type="submission" date="2018-06" db="EMBL/GenBank/DDBJ databases">
        <authorList>
            <consortium name="Pathogen Informatics"/>
            <person name="Doyle S."/>
        </authorList>
    </citation>
    <scope>NUCLEOTIDE SEQUENCE [LARGE SCALE GENOMIC DNA]</scope>
    <source>
        <strain evidence="1 2">NCTC13296</strain>
    </source>
</reference>
<protein>
    <recommendedName>
        <fullName evidence="3">Ferredoxin</fullName>
    </recommendedName>
</protein>